<protein>
    <submittedName>
        <fullName evidence="10">TMP21-related protein</fullName>
    </submittedName>
</protein>
<evidence type="ECO:0000256" key="7">
    <source>
        <dbReference type="RuleBase" id="RU003827"/>
    </source>
</evidence>
<evidence type="ECO:0000256" key="8">
    <source>
        <dbReference type="SAM" id="SignalP"/>
    </source>
</evidence>
<dbReference type="AlphaFoldDB" id="A0A391NVN4"/>
<dbReference type="EMBL" id="BDIP01000922">
    <property type="protein sequence ID" value="GCA62563.1"/>
    <property type="molecule type" value="Genomic_DNA"/>
</dbReference>
<evidence type="ECO:0000256" key="1">
    <source>
        <dbReference type="ARBA" id="ARBA00004479"/>
    </source>
</evidence>
<dbReference type="Proteomes" id="UP000265618">
    <property type="component" value="Unassembled WGS sequence"/>
</dbReference>
<evidence type="ECO:0000313" key="11">
    <source>
        <dbReference type="Proteomes" id="UP000265618"/>
    </source>
</evidence>
<gene>
    <name evidence="10" type="ORF">KIPB_004347</name>
</gene>
<sequence>MRTAVVALVLVLLLAQAEALYVILVPGEEKCFFTTLPEHTDVQLDFTLAVDTAGRNWNQSQSKINGDVHLSVRDVMDREIYNTQIEGGSGRFVFTTTGAGEYSACVEVAGKRSIIRSRRRLQFTADFNVQKEDETAERIESECLFSVCHVISLLQHL</sequence>
<feature type="signal peptide" evidence="8">
    <location>
        <begin position="1"/>
        <end position="19"/>
    </location>
</feature>
<evidence type="ECO:0000256" key="6">
    <source>
        <dbReference type="ARBA" id="ARBA00023136"/>
    </source>
</evidence>
<dbReference type="PANTHER" id="PTHR22811">
    <property type="entry name" value="TRANSMEMBRANE EMP24 DOMAIN-CONTAINING PROTEIN"/>
    <property type="match status" value="1"/>
</dbReference>
<evidence type="ECO:0000256" key="2">
    <source>
        <dbReference type="ARBA" id="ARBA00007104"/>
    </source>
</evidence>
<dbReference type="InterPro" id="IPR015720">
    <property type="entry name" value="Emp24-like"/>
</dbReference>
<comment type="similarity">
    <text evidence="2 7">Belongs to the EMP24/GP25L family.</text>
</comment>
<reference evidence="10 11" key="1">
    <citation type="journal article" date="2018" name="PLoS ONE">
        <title>The draft genome of Kipferlia bialata reveals reductive genome evolution in fornicate parasites.</title>
        <authorList>
            <person name="Tanifuji G."/>
            <person name="Takabayashi S."/>
            <person name="Kume K."/>
            <person name="Takagi M."/>
            <person name="Nakayama T."/>
            <person name="Kamikawa R."/>
            <person name="Inagaki Y."/>
            <person name="Hashimoto T."/>
        </authorList>
    </citation>
    <scope>NUCLEOTIDE SEQUENCE [LARGE SCALE GENOMIC DNA]</scope>
    <source>
        <strain evidence="10">NY0173</strain>
    </source>
</reference>
<dbReference type="Pfam" id="PF01105">
    <property type="entry name" value="EMP24_GP25L"/>
    <property type="match status" value="1"/>
</dbReference>
<organism evidence="10 11">
    <name type="scientific">Kipferlia bialata</name>
    <dbReference type="NCBI Taxonomy" id="797122"/>
    <lineage>
        <taxon>Eukaryota</taxon>
        <taxon>Metamonada</taxon>
        <taxon>Carpediemonas-like organisms</taxon>
        <taxon>Kipferlia</taxon>
    </lineage>
</organism>
<evidence type="ECO:0000256" key="5">
    <source>
        <dbReference type="ARBA" id="ARBA00022989"/>
    </source>
</evidence>
<keyword evidence="11" id="KW-1185">Reference proteome</keyword>
<dbReference type="InterPro" id="IPR009038">
    <property type="entry name" value="GOLD_dom"/>
</dbReference>
<keyword evidence="3 7" id="KW-0812">Transmembrane</keyword>
<name>A0A391NVN4_9EUKA</name>
<evidence type="ECO:0000313" key="10">
    <source>
        <dbReference type="EMBL" id="GCA62563.1"/>
    </source>
</evidence>
<accession>A0A391NVN4</accession>
<dbReference type="GO" id="GO:0016020">
    <property type="term" value="C:membrane"/>
    <property type="evidence" value="ECO:0007669"/>
    <property type="project" value="UniProtKB-SubCell"/>
</dbReference>
<feature type="chain" id="PRO_5017456061" evidence="8">
    <location>
        <begin position="20"/>
        <end position="157"/>
    </location>
</feature>
<proteinExistence type="inferred from homology"/>
<keyword evidence="4 8" id="KW-0732">Signal</keyword>
<comment type="subcellular location">
    <subcellularLocation>
        <location evidence="1 7">Membrane</location>
        <topology evidence="1 7">Single-pass type I membrane protein</topology>
    </subcellularLocation>
</comment>
<feature type="domain" description="GOLD" evidence="9">
    <location>
        <begin position="29"/>
        <end position="127"/>
    </location>
</feature>
<evidence type="ECO:0000259" key="9">
    <source>
        <dbReference type="PROSITE" id="PS50866"/>
    </source>
</evidence>
<evidence type="ECO:0000256" key="4">
    <source>
        <dbReference type="ARBA" id="ARBA00022729"/>
    </source>
</evidence>
<comment type="caution">
    <text evidence="10">The sequence shown here is derived from an EMBL/GenBank/DDBJ whole genome shotgun (WGS) entry which is preliminary data.</text>
</comment>
<dbReference type="PROSITE" id="PS50866">
    <property type="entry name" value="GOLD"/>
    <property type="match status" value="1"/>
</dbReference>
<evidence type="ECO:0000256" key="3">
    <source>
        <dbReference type="ARBA" id="ARBA00022692"/>
    </source>
</evidence>
<keyword evidence="5" id="KW-1133">Transmembrane helix</keyword>
<keyword evidence="6" id="KW-0472">Membrane</keyword>